<accession>A0AA38LTI3</accession>
<dbReference type="Pfam" id="PF16198">
    <property type="entry name" value="TruB_C_2"/>
    <property type="match status" value="1"/>
</dbReference>
<comment type="caution">
    <text evidence="8">The sequence shown here is derived from an EMBL/GenBank/DDBJ whole genome shotgun (WGS) entry which is preliminary data.</text>
</comment>
<keyword evidence="5" id="KW-0413">Isomerase</keyword>
<comment type="catalytic activity">
    <reaction evidence="1">
        <text>a uridine in mRNA = a pseudouridine in mRNA</text>
        <dbReference type="Rhea" id="RHEA:56644"/>
        <dbReference type="Rhea" id="RHEA-COMP:14658"/>
        <dbReference type="Rhea" id="RHEA-COMP:14659"/>
        <dbReference type="ChEBI" id="CHEBI:65314"/>
        <dbReference type="ChEBI" id="CHEBI:65315"/>
    </reaction>
</comment>
<dbReference type="Gene3D" id="3.30.2350.10">
    <property type="entry name" value="Pseudouridine synthase"/>
    <property type="match status" value="1"/>
</dbReference>
<evidence type="ECO:0000256" key="3">
    <source>
        <dbReference type="ARBA" id="ARBA00012787"/>
    </source>
</evidence>
<name>A0AA38LTI3_9TREE</name>
<dbReference type="GO" id="GO:0160148">
    <property type="term" value="F:tRNA pseudouridine(55) synthase activity"/>
    <property type="evidence" value="ECO:0007669"/>
    <property type="project" value="UniProtKB-EC"/>
</dbReference>
<protein>
    <recommendedName>
        <fullName evidence="3">tRNA pseudouridine(55) synthase</fullName>
        <ecNumber evidence="3">5.4.99.25</ecNumber>
    </recommendedName>
</protein>
<dbReference type="GO" id="GO:1990481">
    <property type="term" value="P:mRNA pseudouridine synthesis"/>
    <property type="evidence" value="ECO:0007669"/>
    <property type="project" value="TreeGrafter"/>
</dbReference>
<dbReference type="GO" id="GO:0005634">
    <property type="term" value="C:nucleus"/>
    <property type="evidence" value="ECO:0007669"/>
    <property type="project" value="TreeGrafter"/>
</dbReference>
<reference evidence="8" key="1">
    <citation type="journal article" date="2022" name="G3 (Bethesda)">
        <title>High quality genome of the basidiomycete yeast Dioszegia hungarica PDD-24b-2 isolated from cloud water.</title>
        <authorList>
            <person name="Jarrige D."/>
            <person name="Haridas S."/>
            <person name="Bleykasten-Grosshans C."/>
            <person name="Joly M."/>
            <person name="Nadalig T."/>
            <person name="Sancelme M."/>
            <person name="Vuilleumier S."/>
            <person name="Grigoriev I.V."/>
            <person name="Amato P."/>
            <person name="Bringel F."/>
        </authorList>
    </citation>
    <scope>NUCLEOTIDE SEQUENCE</scope>
    <source>
        <strain evidence="8">PDD-24b-2</strain>
    </source>
</reference>
<evidence type="ECO:0000259" key="6">
    <source>
        <dbReference type="Pfam" id="PF01509"/>
    </source>
</evidence>
<dbReference type="Proteomes" id="UP001164286">
    <property type="component" value="Unassembled WGS sequence"/>
</dbReference>
<keyword evidence="9" id="KW-1185">Reference proteome</keyword>
<dbReference type="PANTHER" id="PTHR13767">
    <property type="entry name" value="TRNA-PSEUDOURIDINE SYNTHASE"/>
    <property type="match status" value="1"/>
</dbReference>
<dbReference type="RefSeq" id="XP_052942313.1">
    <property type="nucleotide sequence ID" value="XM_053086226.1"/>
</dbReference>
<dbReference type="Pfam" id="PF01509">
    <property type="entry name" value="TruB_N"/>
    <property type="match status" value="1"/>
</dbReference>
<organism evidence="8 9">
    <name type="scientific">Dioszegia hungarica</name>
    <dbReference type="NCBI Taxonomy" id="4972"/>
    <lineage>
        <taxon>Eukaryota</taxon>
        <taxon>Fungi</taxon>
        <taxon>Dikarya</taxon>
        <taxon>Basidiomycota</taxon>
        <taxon>Agaricomycotina</taxon>
        <taxon>Tremellomycetes</taxon>
        <taxon>Tremellales</taxon>
        <taxon>Bulleribasidiaceae</taxon>
        <taxon>Dioszegia</taxon>
    </lineage>
</organism>
<dbReference type="InterPro" id="IPR014780">
    <property type="entry name" value="tRNA_psdUridine_synth_TruB"/>
</dbReference>
<feature type="domain" description="tRNA pseudouridylate synthase B C-terminal" evidence="7">
    <location>
        <begin position="279"/>
        <end position="307"/>
    </location>
</feature>
<comment type="similarity">
    <text evidence="2">Belongs to the pseudouridine synthase TruB family.</text>
</comment>
<dbReference type="InterPro" id="IPR020103">
    <property type="entry name" value="PsdUridine_synth_cat_dom_sf"/>
</dbReference>
<dbReference type="GO" id="GO:0003723">
    <property type="term" value="F:RNA binding"/>
    <property type="evidence" value="ECO:0007669"/>
    <property type="project" value="InterPro"/>
</dbReference>
<proteinExistence type="inferred from homology"/>
<dbReference type="HAMAP" id="MF_01080">
    <property type="entry name" value="TruB_bact"/>
    <property type="match status" value="1"/>
</dbReference>
<evidence type="ECO:0000256" key="1">
    <source>
        <dbReference type="ARBA" id="ARBA00001166"/>
    </source>
</evidence>
<dbReference type="GeneID" id="77725427"/>
<dbReference type="EC" id="5.4.99.25" evidence="3"/>
<evidence type="ECO:0000256" key="5">
    <source>
        <dbReference type="ARBA" id="ARBA00023235"/>
    </source>
</evidence>
<dbReference type="EMBL" id="JAKWFO010000014">
    <property type="protein sequence ID" value="KAI9632536.1"/>
    <property type="molecule type" value="Genomic_DNA"/>
</dbReference>
<feature type="domain" description="Pseudouridine synthase II N-terminal" evidence="6">
    <location>
        <begin position="67"/>
        <end position="191"/>
    </location>
</feature>
<evidence type="ECO:0000313" key="9">
    <source>
        <dbReference type="Proteomes" id="UP001164286"/>
    </source>
</evidence>
<dbReference type="GO" id="GO:0006400">
    <property type="term" value="P:tRNA modification"/>
    <property type="evidence" value="ECO:0007669"/>
    <property type="project" value="TreeGrafter"/>
</dbReference>
<sequence length="438" mass="48462">MPKAPSAPPLPLNGLFPIAKPSGPSSMRCIDDITPLLLDSKLFYDPERIKPQEKRKRKQNLTHMGLKIGQGGTLDPLADGVLVIGVNRGTKHLNRFLECSKEYESEALLGAATTTYDSEGPVMSTHSFDNVTREDIERVLDQFRGKIKQTPPIFSALKMDGKPLYEYARESKPLPRAIPVRECTVSIDLIDFRPASTSPSDGGHSWVWPKERLSAEEKTVFKRLTDIVHQASASTGQSESDPAVFDLSAEEVPEVSAVTGKRPASFKVRMTVSSGTYVRSIVHDIGLALGCGAHVVTLTRTRQGEFPLYGDEEILDGSVKTEDKGKKGANSGVNELIIDAEPAPNPAPSGPSGGCIPWAVFQRALVERDEMLTRERNEREEAQLSQVEEAKLKEMFSDEAVMRRRRERDYLEWEVELLKRFQSVPVPIGGSGGVYRYK</sequence>
<dbReference type="InterPro" id="IPR002501">
    <property type="entry name" value="PsdUridine_synth_N"/>
</dbReference>
<evidence type="ECO:0000256" key="4">
    <source>
        <dbReference type="ARBA" id="ARBA00022694"/>
    </source>
</evidence>
<dbReference type="PANTHER" id="PTHR13767:SF2">
    <property type="entry name" value="PSEUDOURIDYLATE SYNTHASE TRUB1"/>
    <property type="match status" value="1"/>
</dbReference>
<gene>
    <name evidence="8" type="ORF">MKK02DRAFT_20236</name>
</gene>
<dbReference type="AlphaFoldDB" id="A0AA38LTI3"/>
<dbReference type="InterPro" id="IPR032819">
    <property type="entry name" value="TruB_C"/>
</dbReference>
<dbReference type="SUPFAM" id="SSF55120">
    <property type="entry name" value="Pseudouridine synthase"/>
    <property type="match status" value="1"/>
</dbReference>
<evidence type="ECO:0000259" key="7">
    <source>
        <dbReference type="Pfam" id="PF16198"/>
    </source>
</evidence>
<evidence type="ECO:0000313" key="8">
    <source>
        <dbReference type="EMBL" id="KAI9632536.1"/>
    </source>
</evidence>
<keyword evidence="4" id="KW-0819">tRNA processing</keyword>
<evidence type="ECO:0000256" key="2">
    <source>
        <dbReference type="ARBA" id="ARBA00008999"/>
    </source>
</evidence>